<comment type="pathway">
    <text evidence="10 11">Cell wall biogenesis; peptidoglycan biosynthesis.</text>
</comment>
<dbReference type="Gene3D" id="3.40.1190.10">
    <property type="entry name" value="Mur-like, catalytic domain"/>
    <property type="match status" value="1"/>
</dbReference>
<evidence type="ECO:0000256" key="9">
    <source>
        <dbReference type="ARBA" id="ARBA00023316"/>
    </source>
</evidence>
<dbReference type="GO" id="GO:0005737">
    <property type="term" value="C:cytoplasm"/>
    <property type="evidence" value="ECO:0007669"/>
    <property type="project" value="UniProtKB-SubCell"/>
</dbReference>
<dbReference type="InterPro" id="IPR004101">
    <property type="entry name" value="Mur_ligase_C"/>
</dbReference>
<dbReference type="Pfam" id="PF08245">
    <property type="entry name" value="Mur_ligase_M"/>
    <property type="match status" value="1"/>
</dbReference>
<keyword evidence="3 10" id="KW-0132">Cell division</keyword>
<evidence type="ECO:0000256" key="1">
    <source>
        <dbReference type="ARBA" id="ARBA00022490"/>
    </source>
</evidence>
<dbReference type="GO" id="GO:0051301">
    <property type="term" value="P:cell division"/>
    <property type="evidence" value="ECO:0007669"/>
    <property type="project" value="UniProtKB-KW"/>
</dbReference>
<comment type="subcellular location">
    <subcellularLocation>
        <location evidence="10 11">Cytoplasm</location>
    </subcellularLocation>
</comment>
<dbReference type="InterPro" id="IPR036565">
    <property type="entry name" value="Mur-like_cat_sf"/>
</dbReference>
<dbReference type="OrthoDB" id="9800958at2"/>
<dbReference type="Gene3D" id="3.40.1390.10">
    <property type="entry name" value="MurE/MurF, N-terminal domain"/>
    <property type="match status" value="1"/>
</dbReference>
<evidence type="ECO:0000313" key="15">
    <source>
        <dbReference type="EMBL" id="KZD07002.1"/>
    </source>
</evidence>
<dbReference type="STRING" id="580166.AUP43_10420"/>
<dbReference type="HAMAP" id="MF_02019">
    <property type="entry name" value="MurF"/>
    <property type="match status" value="1"/>
</dbReference>
<proteinExistence type="inferred from homology"/>
<organism evidence="15 16">
    <name type="scientific">Oceanibaculum pacificum</name>
    <dbReference type="NCBI Taxonomy" id="580166"/>
    <lineage>
        <taxon>Bacteria</taxon>
        <taxon>Pseudomonadati</taxon>
        <taxon>Pseudomonadota</taxon>
        <taxon>Alphaproteobacteria</taxon>
        <taxon>Rhodospirillales</taxon>
        <taxon>Oceanibaculaceae</taxon>
        <taxon>Oceanibaculum</taxon>
    </lineage>
</organism>
<dbReference type="SUPFAM" id="SSF53623">
    <property type="entry name" value="MurD-like peptide ligases, catalytic domain"/>
    <property type="match status" value="1"/>
</dbReference>
<feature type="domain" description="Mur ligase central" evidence="14">
    <location>
        <begin position="109"/>
        <end position="297"/>
    </location>
</feature>
<dbReference type="Gene3D" id="3.90.190.20">
    <property type="entry name" value="Mur ligase, C-terminal domain"/>
    <property type="match status" value="1"/>
</dbReference>
<evidence type="ECO:0000256" key="8">
    <source>
        <dbReference type="ARBA" id="ARBA00023306"/>
    </source>
</evidence>
<protein>
    <recommendedName>
        <fullName evidence="10 11">UDP-N-acetylmuramoyl-tripeptide--D-alanyl-D-alanine ligase</fullName>
        <ecNumber evidence="10 11">6.3.2.10</ecNumber>
    </recommendedName>
    <alternativeName>
        <fullName evidence="10">D-alanyl-D-alanine-adding enzyme</fullName>
    </alternativeName>
</protein>
<dbReference type="SUPFAM" id="SSF63418">
    <property type="entry name" value="MurE/MurF N-terminal domain"/>
    <property type="match status" value="1"/>
</dbReference>
<dbReference type="GO" id="GO:0009252">
    <property type="term" value="P:peptidoglycan biosynthetic process"/>
    <property type="evidence" value="ECO:0007669"/>
    <property type="project" value="UniProtKB-UniRule"/>
</dbReference>
<keyword evidence="6 10" id="KW-0133">Cell shape</keyword>
<accession>A0A154W067</accession>
<evidence type="ECO:0000256" key="10">
    <source>
        <dbReference type="HAMAP-Rule" id="MF_02019"/>
    </source>
</evidence>
<keyword evidence="8 10" id="KW-0131">Cell cycle</keyword>
<evidence type="ECO:0000259" key="13">
    <source>
        <dbReference type="Pfam" id="PF02875"/>
    </source>
</evidence>
<dbReference type="InterPro" id="IPR005863">
    <property type="entry name" value="UDP-N-AcMur_synth"/>
</dbReference>
<dbReference type="Pfam" id="PF01225">
    <property type="entry name" value="Mur_ligase"/>
    <property type="match status" value="1"/>
</dbReference>
<keyword evidence="9 10" id="KW-0961">Cell wall biogenesis/degradation</keyword>
<dbReference type="PANTHER" id="PTHR43024">
    <property type="entry name" value="UDP-N-ACETYLMURAMOYL-TRIPEPTIDE--D-ALANYL-D-ALANINE LIGASE"/>
    <property type="match status" value="1"/>
</dbReference>
<keyword evidence="2 10" id="KW-0436">Ligase</keyword>
<dbReference type="PANTHER" id="PTHR43024:SF1">
    <property type="entry name" value="UDP-N-ACETYLMURAMOYL-TRIPEPTIDE--D-ALANYL-D-ALANINE LIGASE"/>
    <property type="match status" value="1"/>
</dbReference>
<dbReference type="UniPathway" id="UPA00219"/>
<feature type="domain" description="Mur ligase N-terminal catalytic" evidence="12">
    <location>
        <begin position="26"/>
        <end position="96"/>
    </location>
</feature>
<dbReference type="AlphaFoldDB" id="A0A154W067"/>
<evidence type="ECO:0000256" key="11">
    <source>
        <dbReference type="RuleBase" id="RU004136"/>
    </source>
</evidence>
<keyword evidence="7 10" id="KW-0573">Peptidoglycan synthesis</keyword>
<keyword evidence="16" id="KW-1185">Reference proteome</keyword>
<keyword evidence="4 10" id="KW-0547">Nucleotide-binding</keyword>
<evidence type="ECO:0000256" key="5">
    <source>
        <dbReference type="ARBA" id="ARBA00022840"/>
    </source>
</evidence>
<sequence>MSATLWNAADAVAATGGATSRDWQATGVSIDSRTIAAGDLFVAVKGDNFDGHDYARDALGRGAAAVLVERDLEGLPAGAPVLKVGSILEALNSLGRFQRGRVSAKAIAVTGSVGKTGSKEMLRVALSALGRTHASVASFNNHIGAPLTLARMPLDTQYLVSELGMNHPGELGPLSAMVKPDVALVTTVEAVHAGHFNSEEAIADAKAEIFQGVPEDGVAVLNRDNRHFPRLRDAARKAGIRRIVGFGSDHYADAFLVHAEISPTGSRVQAVIDRRRLDYRLSAPGKHWVMNSLGVLAGIAALGGDVAQAAEALVRVEVPKGRGQHIDILLPKGGALRLIDESYNASAPAIRAALEVLRMTRTGAGGRRIVILGDMLELGDSAPATHEGLAPAILDAGAELVLTVGPNMARLGAALPKSLHAGHADTAEALAPLAAALVRSGDVVLVKGSLGMKMARIVEALTALQPSQATA</sequence>
<evidence type="ECO:0000313" key="16">
    <source>
        <dbReference type="Proteomes" id="UP000076400"/>
    </source>
</evidence>
<comment type="caution">
    <text evidence="15">The sequence shown here is derived from an EMBL/GenBank/DDBJ whole genome shotgun (WGS) entry which is preliminary data.</text>
</comment>
<dbReference type="InterPro" id="IPR035911">
    <property type="entry name" value="MurE/MurF_N"/>
</dbReference>
<gene>
    <name evidence="10" type="primary">murF</name>
    <name evidence="15" type="ORF">AUP43_10420</name>
</gene>
<feature type="domain" description="Mur ligase C-terminal" evidence="13">
    <location>
        <begin position="336"/>
        <end position="449"/>
    </location>
</feature>
<dbReference type="InterPro" id="IPR036615">
    <property type="entry name" value="Mur_ligase_C_dom_sf"/>
</dbReference>
<evidence type="ECO:0000256" key="3">
    <source>
        <dbReference type="ARBA" id="ARBA00022618"/>
    </source>
</evidence>
<dbReference type="GO" id="GO:0008360">
    <property type="term" value="P:regulation of cell shape"/>
    <property type="evidence" value="ECO:0007669"/>
    <property type="project" value="UniProtKB-KW"/>
</dbReference>
<evidence type="ECO:0000259" key="14">
    <source>
        <dbReference type="Pfam" id="PF08245"/>
    </source>
</evidence>
<dbReference type="InterPro" id="IPR000713">
    <property type="entry name" value="Mur_ligase_N"/>
</dbReference>
<keyword evidence="1 10" id="KW-0963">Cytoplasm</keyword>
<dbReference type="Pfam" id="PF02875">
    <property type="entry name" value="Mur_ligase_C"/>
    <property type="match status" value="1"/>
</dbReference>
<reference evidence="15 16" key="1">
    <citation type="submission" date="2015-12" db="EMBL/GenBank/DDBJ databases">
        <title>Genome sequence of Oceanibaculum pacificum MCCC 1A02656.</title>
        <authorList>
            <person name="Lu L."/>
            <person name="Lai Q."/>
            <person name="Shao Z."/>
            <person name="Qian P."/>
        </authorList>
    </citation>
    <scope>NUCLEOTIDE SEQUENCE [LARGE SCALE GENOMIC DNA]</scope>
    <source>
        <strain evidence="15 16">MCCC 1A02656</strain>
    </source>
</reference>
<name>A0A154W067_9PROT</name>
<comment type="function">
    <text evidence="10 11">Involved in cell wall formation. Catalyzes the final step in the synthesis of UDP-N-acetylmuramoyl-pentapeptide, the precursor of murein.</text>
</comment>
<evidence type="ECO:0000256" key="4">
    <source>
        <dbReference type="ARBA" id="ARBA00022741"/>
    </source>
</evidence>
<comment type="similarity">
    <text evidence="10">Belongs to the MurCDEF family. MurF subfamily.</text>
</comment>
<evidence type="ECO:0000256" key="2">
    <source>
        <dbReference type="ARBA" id="ARBA00022598"/>
    </source>
</evidence>
<dbReference type="SUPFAM" id="SSF53244">
    <property type="entry name" value="MurD-like peptide ligases, peptide-binding domain"/>
    <property type="match status" value="1"/>
</dbReference>
<dbReference type="GO" id="GO:0047480">
    <property type="term" value="F:UDP-N-acetylmuramoyl-tripeptide-D-alanyl-D-alanine ligase activity"/>
    <property type="evidence" value="ECO:0007669"/>
    <property type="project" value="UniProtKB-UniRule"/>
</dbReference>
<comment type="caution">
    <text evidence="10">Lacks conserved residue(s) required for the propagation of feature annotation.</text>
</comment>
<evidence type="ECO:0000256" key="7">
    <source>
        <dbReference type="ARBA" id="ARBA00022984"/>
    </source>
</evidence>
<dbReference type="GO" id="GO:0071555">
    <property type="term" value="P:cell wall organization"/>
    <property type="evidence" value="ECO:0007669"/>
    <property type="project" value="UniProtKB-KW"/>
</dbReference>
<dbReference type="RefSeq" id="WP_067557275.1">
    <property type="nucleotide sequence ID" value="NZ_LPXN01000119.1"/>
</dbReference>
<keyword evidence="5 10" id="KW-0067">ATP-binding</keyword>
<dbReference type="EC" id="6.3.2.10" evidence="10 11"/>
<comment type="catalytic activity">
    <reaction evidence="10 11">
        <text>D-alanyl-D-alanine + UDP-N-acetyl-alpha-D-muramoyl-L-alanyl-gamma-D-glutamyl-meso-2,6-diaminopimelate + ATP = UDP-N-acetyl-alpha-D-muramoyl-L-alanyl-gamma-D-glutamyl-meso-2,6-diaminopimeloyl-D-alanyl-D-alanine + ADP + phosphate + H(+)</text>
        <dbReference type="Rhea" id="RHEA:28374"/>
        <dbReference type="ChEBI" id="CHEBI:15378"/>
        <dbReference type="ChEBI" id="CHEBI:30616"/>
        <dbReference type="ChEBI" id="CHEBI:43474"/>
        <dbReference type="ChEBI" id="CHEBI:57822"/>
        <dbReference type="ChEBI" id="CHEBI:61386"/>
        <dbReference type="ChEBI" id="CHEBI:83905"/>
        <dbReference type="ChEBI" id="CHEBI:456216"/>
        <dbReference type="EC" id="6.3.2.10"/>
    </reaction>
</comment>
<dbReference type="Proteomes" id="UP000076400">
    <property type="component" value="Unassembled WGS sequence"/>
</dbReference>
<dbReference type="GO" id="GO:0005524">
    <property type="term" value="F:ATP binding"/>
    <property type="evidence" value="ECO:0007669"/>
    <property type="project" value="UniProtKB-UniRule"/>
</dbReference>
<evidence type="ECO:0000259" key="12">
    <source>
        <dbReference type="Pfam" id="PF01225"/>
    </source>
</evidence>
<dbReference type="InterPro" id="IPR051046">
    <property type="entry name" value="MurCDEF_CellWall_CoF430Synth"/>
</dbReference>
<dbReference type="EMBL" id="LPXN01000119">
    <property type="protein sequence ID" value="KZD07002.1"/>
    <property type="molecule type" value="Genomic_DNA"/>
</dbReference>
<dbReference type="GO" id="GO:0008766">
    <property type="term" value="F:UDP-N-acetylmuramoylalanyl-D-glutamyl-2,6-diaminopimelate-D-alanyl-D-alanine ligase activity"/>
    <property type="evidence" value="ECO:0007669"/>
    <property type="project" value="RHEA"/>
</dbReference>
<dbReference type="InterPro" id="IPR013221">
    <property type="entry name" value="Mur_ligase_cen"/>
</dbReference>
<evidence type="ECO:0000256" key="6">
    <source>
        <dbReference type="ARBA" id="ARBA00022960"/>
    </source>
</evidence>
<dbReference type="NCBIfam" id="TIGR01143">
    <property type="entry name" value="murF"/>
    <property type="match status" value="1"/>
</dbReference>